<protein>
    <submittedName>
        <fullName evidence="1">Uncharacterized protein</fullName>
    </submittedName>
</protein>
<dbReference type="EMBL" id="FN869568">
    <property type="protein sequence ID" value="SJK83867.1"/>
    <property type="molecule type" value="Genomic_DNA"/>
</dbReference>
<gene>
    <name evidence="1" type="ORF">HELO_4063A</name>
</gene>
<name>A0A1R4A4M8_HALED</name>
<dbReference type="AlphaFoldDB" id="A0A1R4A4M8"/>
<reference evidence="2" key="1">
    <citation type="journal article" date="2011" name="Environ. Microbiol.">
        <title>A blueprint of ectoine metabolism from the genome of the industrial producer Halomonas elongata DSM 2581(T).</title>
        <authorList>
            <person name="Schwibbert K."/>
            <person name="Marin-Sanguino A."/>
            <person name="Bagyan I."/>
            <person name="Heidrich G."/>
            <person name="Lentzen G."/>
            <person name="Seitz H."/>
            <person name="Rampp M."/>
            <person name="Schuster S.C."/>
            <person name="Klenk H.P."/>
            <person name="Pfeiffer F."/>
            <person name="Oesterhelt D."/>
            <person name="Kunte H.J."/>
        </authorList>
    </citation>
    <scope>NUCLEOTIDE SEQUENCE [LARGE SCALE GENOMIC DNA]</scope>
    <source>
        <strain evidence="2">ATCC 33173 / DSM 2581 / NBRC 15536 / NCIMB 2198 / 1H9</strain>
    </source>
</reference>
<evidence type="ECO:0000313" key="2">
    <source>
        <dbReference type="Proteomes" id="UP000008707"/>
    </source>
</evidence>
<organism evidence="1 2">
    <name type="scientific">Halomonas elongata (strain ATCC 33173 / DSM 2581 / NBRC 15536 / NCIMB 2198 / 1H9)</name>
    <dbReference type="NCBI Taxonomy" id="768066"/>
    <lineage>
        <taxon>Bacteria</taxon>
        <taxon>Pseudomonadati</taxon>
        <taxon>Pseudomonadota</taxon>
        <taxon>Gammaproteobacteria</taxon>
        <taxon>Oceanospirillales</taxon>
        <taxon>Halomonadaceae</taxon>
        <taxon>Halomonas</taxon>
    </lineage>
</organism>
<proteinExistence type="predicted"/>
<sequence length="120" mass="13643">MQKLSHERDVEGARQDVMDVARALGVMSTRLLKRNGKKIFRATCYTNECHNLLLWILGLFDELPSGNDPASLALFCDDLTRLLEHLESGGPGSHLYAYALTQRSVFERFIEKYSDITPVR</sequence>
<evidence type="ECO:0000313" key="1">
    <source>
        <dbReference type="EMBL" id="SJK83867.1"/>
    </source>
</evidence>
<dbReference type="KEGG" id="hel:HELO_4063A"/>
<accession>A0A1R4A4M8</accession>
<dbReference type="Proteomes" id="UP000008707">
    <property type="component" value="Chromosome"/>
</dbReference>